<reference evidence="3" key="1">
    <citation type="journal article" date="2014" name="Genome Biol. Evol.">
        <title>Pangenome evidence for extensive interdomain horizontal transfer affecting lineage core and shell genes in uncultured planktonic thaumarchaeota and euryarchaeota.</title>
        <authorList>
            <person name="Deschamps P."/>
            <person name="Zivanovic Y."/>
            <person name="Moreira D."/>
            <person name="Rodriguez-Valera F."/>
            <person name="Lopez-Garcia P."/>
        </authorList>
    </citation>
    <scope>NUCLEOTIDE SEQUENCE</scope>
</reference>
<dbReference type="Pfam" id="PF00535">
    <property type="entry name" value="Glycos_transf_2"/>
    <property type="match status" value="1"/>
</dbReference>
<accession>A0A075HUZ2</accession>
<dbReference type="AlphaFoldDB" id="A0A075HUZ2"/>
<dbReference type="PANTHER" id="PTHR48090">
    <property type="entry name" value="UNDECAPRENYL-PHOSPHATE 4-DEOXY-4-FORMAMIDO-L-ARABINOSE TRANSFERASE-RELATED"/>
    <property type="match status" value="1"/>
</dbReference>
<dbReference type="CDD" id="cd04179">
    <property type="entry name" value="DPM_DPG-synthase_like"/>
    <property type="match status" value="1"/>
</dbReference>
<keyword evidence="1" id="KW-0812">Transmembrane</keyword>
<evidence type="ECO:0000259" key="2">
    <source>
        <dbReference type="Pfam" id="PF00535"/>
    </source>
</evidence>
<dbReference type="Gene3D" id="3.90.550.10">
    <property type="entry name" value="Spore Coat Polysaccharide Biosynthesis Protein SpsA, Chain A"/>
    <property type="match status" value="1"/>
</dbReference>
<keyword evidence="1" id="KW-0472">Membrane</keyword>
<dbReference type="InterPro" id="IPR001173">
    <property type="entry name" value="Glyco_trans_2-like"/>
</dbReference>
<dbReference type="PANTHER" id="PTHR48090:SF7">
    <property type="entry name" value="RFBJ PROTEIN"/>
    <property type="match status" value="1"/>
</dbReference>
<protein>
    <submittedName>
        <fullName evidence="3">Glycosyl transferase</fullName>
    </submittedName>
</protein>
<evidence type="ECO:0000313" key="3">
    <source>
        <dbReference type="EMBL" id="AIF18247.1"/>
    </source>
</evidence>
<name>A0A075HUZ2_9ARCH</name>
<dbReference type="InterPro" id="IPR050256">
    <property type="entry name" value="Glycosyltransferase_2"/>
</dbReference>
<dbReference type="SUPFAM" id="SSF53448">
    <property type="entry name" value="Nucleotide-diphospho-sugar transferases"/>
    <property type="match status" value="1"/>
</dbReference>
<keyword evidence="3" id="KW-0808">Transferase</keyword>
<evidence type="ECO:0000256" key="1">
    <source>
        <dbReference type="SAM" id="Phobius"/>
    </source>
</evidence>
<sequence>MKIVCIPAYNEEIKINDVVKKSLPYADKVIVCDDGSTDDTAALAKKAGAVVISHEKNQGYGATISTLFDYCRKNNAEIMVTLDGDGQHNPDQIPDLINVILKHKVDVVIGSRSLRDDKNLPGYRKTGIKIITSTINSATNLKVTDSQSGFRAYSKEAINLIRPTESGMAVSTEILLKISNNGLSIAEVPITVSYSGDTSTEHPVKHGTHVIGSTLKYVSIKHPMYFYGIPGILLFISGLIMGVIWLDGYLDPHDPKVLYGYMLGSVVSILLGSMMIITSVLLFSMANLMRARS</sequence>
<feature type="transmembrane region" description="Helical" evidence="1">
    <location>
        <begin position="258"/>
        <end position="283"/>
    </location>
</feature>
<dbReference type="InterPro" id="IPR029044">
    <property type="entry name" value="Nucleotide-diphossugar_trans"/>
</dbReference>
<dbReference type="GO" id="GO:0016740">
    <property type="term" value="F:transferase activity"/>
    <property type="evidence" value="ECO:0007669"/>
    <property type="project" value="UniProtKB-KW"/>
</dbReference>
<dbReference type="EMBL" id="KF901105">
    <property type="protein sequence ID" value="AIF18247.1"/>
    <property type="molecule type" value="Genomic_DNA"/>
</dbReference>
<proteinExistence type="predicted"/>
<organism evidence="3">
    <name type="scientific">uncultured marine thaumarchaeote KM3_82_C03</name>
    <dbReference type="NCBI Taxonomy" id="1456303"/>
    <lineage>
        <taxon>Archaea</taxon>
        <taxon>Nitrososphaerota</taxon>
        <taxon>environmental samples</taxon>
    </lineage>
</organism>
<keyword evidence="1" id="KW-1133">Transmembrane helix</keyword>
<feature type="domain" description="Glycosyltransferase 2-like" evidence="2">
    <location>
        <begin position="4"/>
        <end position="158"/>
    </location>
</feature>
<feature type="transmembrane region" description="Helical" evidence="1">
    <location>
        <begin position="225"/>
        <end position="246"/>
    </location>
</feature>